<name>A0ABR5Q2E9_9ACTN</name>
<organism evidence="1 2">
    <name type="scientific">Lancefieldella rimae</name>
    <dbReference type="NCBI Taxonomy" id="1383"/>
    <lineage>
        <taxon>Bacteria</taxon>
        <taxon>Bacillati</taxon>
        <taxon>Actinomycetota</taxon>
        <taxon>Coriobacteriia</taxon>
        <taxon>Coriobacteriales</taxon>
        <taxon>Atopobiaceae</taxon>
        <taxon>Lancefieldella</taxon>
    </lineage>
</organism>
<gene>
    <name evidence="1" type="ORF">IV60_GL000526</name>
</gene>
<sequence length="783" mass="87516">MNRYATGWRCIVAHLAGNPEAQQPGHNRLGRLFSSLVDGDTLPDVFSLFAEKNEGLIDSSLAPKHSSLDIENLSRELVLSAEPLRILKAFVADVMRGAHHHGVPPHTDFDTVSYTEPSDYKLYFAERLRDAGIEHIKMPYHAGSAAATHERYSGIRVVRLHTNGLFYIRAQRSACPYQEHLQLLEIESILNTALLANHYFLDANMASREDLLLFEQTYAQSIAAQTPAIVSRPHDKAQDGEWVVRKAISLNIESLRLPYRLELDFRTHVHTGRAAFRIKLPSPKVFPKVQYHAETGFTHTTDNSRKKAATDYNTRLGILVASCAFASSQTICEVWIEGVTEDPVKHCCLYALHLTREQFESVKLTDAFDPTALLVSWGASIECDEGILHPIKPTFSLEDERFCPPSRYDAIEHSTRSLTAHEARALGTSQVSGLSIDEGEHREIIATQIMRNLSSSTEKNVRMILSLTAHDTDASVRSAGERVVAHLIDGTLSECDVEAVGEEFVNGGALQAAVTQARALIAKKEFANAENCVLSALNSIDTERTYADNNTVCWRAFTSYVDRVLYNRLLCTPQRTTKLVPTAYFDAHLLASVSELLQKKTEQAIMHARRAVEIAPLNTSAHLHLAHCLEASNQLEEAIETLTTLLLRAHDLEGIGLGYYRMAFFQWRLQRYATARACYQYALRFIPGARFLIGTEMSILALQEPKFSFTELNDEEIDKALASAHIPKAPTPEVSEIFLEGTQASLDAELFSVAKNFMTNLGLITKDDIYYDMLRSIEGEPDR</sequence>
<dbReference type="Proteomes" id="UP000051927">
    <property type="component" value="Unassembled WGS sequence"/>
</dbReference>
<evidence type="ECO:0000313" key="1">
    <source>
        <dbReference type="EMBL" id="KRO03342.1"/>
    </source>
</evidence>
<dbReference type="EMBL" id="JQCP01000001">
    <property type="protein sequence ID" value="KRO03342.1"/>
    <property type="molecule type" value="Genomic_DNA"/>
</dbReference>
<protein>
    <submittedName>
        <fullName evidence="1">Tetratricopeptide repeat domain protein</fullName>
    </submittedName>
</protein>
<dbReference type="InterPro" id="IPR011990">
    <property type="entry name" value="TPR-like_helical_dom_sf"/>
</dbReference>
<reference evidence="1 2" key="1">
    <citation type="journal article" date="2015" name="Genome Announc.">
        <title>Expanding the biotechnology potential of lactobacilli through comparative genomics of 213 strains and associated genera.</title>
        <authorList>
            <person name="Sun Z."/>
            <person name="Harris H.M."/>
            <person name="McCann A."/>
            <person name="Guo C."/>
            <person name="Argimon S."/>
            <person name="Zhang W."/>
            <person name="Yang X."/>
            <person name="Jeffery I.B."/>
            <person name="Cooney J.C."/>
            <person name="Kagawa T.F."/>
            <person name="Liu W."/>
            <person name="Song Y."/>
            <person name="Salvetti E."/>
            <person name="Wrobel A."/>
            <person name="Rasinkangas P."/>
            <person name="Parkhill J."/>
            <person name="Rea M.C."/>
            <person name="O'Sullivan O."/>
            <person name="Ritari J."/>
            <person name="Douillard F.P."/>
            <person name="Paul Ross R."/>
            <person name="Yang R."/>
            <person name="Briner A.E."/>
            <person name="Felis G.E."/>
            <person name="de Vos W.M."/>
            <person name="Barrangou R."/>
            <person name="Klaenhammer T.R."/>
            <person name="Caufield P.W."/>
            <person name="Cui Y."/>
            <person name="Zhang H."/>
            <person name="O'Toole P.W."/>
        </authorList>
    </citation>
    <scope>NUCLEOTIDE SEQUENCE [LARGE SCALE GENOMIC DNA]</scope>
    <source>
        <strain evidence="1 2">DSM 7090</strain>
    </source>
</reference>
<evidence type="ECO:0000313" key="2">
    <source>
        <dbReference type="Proteomes" id="UP000051927"/>
    </source>
</evidence>
<keyword evidence="2" id="KW-1185">Reference proteome</keyword>
<dbReference type="SUPFAM" id="SSF48452">
    <property type="entry name" value="TPR-like"/>
    <property type="match status" value="1"/>
</dbReference>
<dbReference type="SMART" id="SM00028">
    <property type="entry name" value="TPR"/>
    <property type="match status" value="3"/>
</dbReference>
<proteinExistence type="predicted"/>
<comment type="caution">
    <text evidence="1">The sequence shown here is derived from an EMBL/GenBank/DDBJ whole genome shotgun (WGS) entry which is preliminary data.</text>
</comment>
<dbReference type="Pfam" id="PF14559">
    <property type="entry name" value="TPR_19"/>
    <property type="match status" value="1"/>
</dbReference>
<dbReference type="InterPro" id="IPR019734">
    <property type="entry name" value="TPR_rpt"/>
</dbReference>
<dbReference type="Gene3D" id="1.25.40.10">
    <property type="entry name" value="Tetratricopeptide repeat domain"/>
    <property type="match status" value="1"/>
</dbReference>
<accession>A0ABR5Q2E9</accession>